<reference evidence="3" key="1">
    <citation type="journal article" date="2019" name="Int. J. Syst. Evol. Microbiol.">
        <title>The Global Catalogue of Microorganisms (GCM) 10K type strain sequencing project: providing services to taxonomists for standard genome sequencing and annotation.</title>
        <authorList>
            <consortium name="The Broad Institute Genomics Platform"/>
            <consortium name="The Broad Institute Genome Sequencing Center for Infectious Disease"/>
            <person name="Wu L."/>
            <person name="Ma J."/>
        </authorList>
    </citation>
    <scope>NUCLEOTIDE SEQUENCE [LARGE SCALE GENOMIC DNA]</scope>
    <source>
        <strain evidence="3">CCUG 55608</strain>
    </source>
</reference>
<dbReference type="RefSeq" id="WP_265990593.1">
    <property type="nucleotide sequence ID" value="NZ_CP110973.1"/>
</dbReference>
<dbReference type="PANTHER" id="PTHR36124">
    <property type="match status" value="1"/>
</dbReference>
<evidence type="ECO:0000313" key="3">
    <source>
        <dbReference type="Proteomes" id="UP001597116"/>
    </source>
</evidence>
<accession>A0ABW3Q143</accession>
<organism evidence="2 3">
    <name type="scientific">Larkinella insperata</name>
    <dbReference type="NCBI Taxonomy" id="332158"/>
    <lineage>
        <taxon>Bacteria</taxon>
        <taxon>Pseudomonadati</taxon>
        <taxon>Bacteroidota</taxon>
        <taxon>Cytophagia</taxon>
        <taxon>Cytophagales</taxon>
        <taxon>Spirosomataceae</taxon>
        <taxon>Larkinella</taxon>
    </lineage>
</organism>
<name>A0ABW3Q143_9BACT</name>
<evidence type="ECO:0000259" key="1">
    <source>
        <dbReference type="Pfam" id="PF09995"/>
    </source>
</evidence>
<protein>
    <submittedName>
        <fullName evidence="2">Oxygenase MpaB family protein</fullName>
    </submittedName>
</protein>
<keyword evidence="3" id="KW-1185">Reference proteome</keyword>
<dbReference type="Pfam" id="PF09995">
    <property type="entry name" value="MPAB_Lcp_cat"/>
    <property type="match status" value="1"/>
</dbReference>
<feature type="domain" description="ER-bound oxygenase mpaB/mpaB'/Rubber oxygenase catalytic" evidence="1">
    <location>
        <begin position="80"/>
        <end position="252"/>
    </location>
</feature>
<dbReference type="Proteomes" id="UP001597116">
    <property type="component" value="Unassembled WGS sequence"/>
</dbReference>
<dbReference type="InterPro" id="IPR018713">
    <property type="entry name" value="MPAB/Lcp_cat_dom"/>
</dbReference>
<dbReference type="EMBL" id="JBHTLP010000006">
    <property type="protein sequence ID" value="MFD1141053.1"/>
    <property type="molecule type" value="Genomic_DNA"/>
</dbReference>
<gene>
    <name evidence="2" type="ORF">ACFQ4C_08030</name>
</gene>
<sequence length="310" mass="36663">MNNNRPEQDITPEGPVYAKRAGLFRNPAVRRELQQLDPERDYQRMVQLLVGYEFPFDTQRALELALFHTYANPRTSALLVHTGEFERHGQKRYDDTAILISWFMQYGLNTETGLRAITQMNRIHGHYRIRNDDFLIVLSTFIFYPINWINRYGWRKLTPAEERAFFLFFREVGQRMNLTDVPQSLPELRTFTDDYEAEHFRYDEVNRRLADATVRIVQGWLPGPLRFGVKPVFAALINDKLREAFGYERPPRWFSGLLEGALWLRKIPLRWITFKPYPTLVENTLHRSYRSGLPAVEELGPTKLLQKEPR</sequence>
<evidence type="ECO:0000313" key="2">
    <source>
        <dbReference type="EMBL" id="MFD1141053.1"/>
    </source>
</evidence>
<dbReference type="InterPro" id="IPR046366">
    <property type="entry name" value="MPAB"/>
</dbReference>
<comment type="caution">
    <text evidence="2">The sequence shown here is derived from an EMBL/GenBank/DDBJ whole genome shotgun (WGS) entry which is preliminary data.</text>
</comment>
<dbReference type="PANTHER" id="PTHR36124:SF1">
    <property type="entry name" value="ER-BOUND OXYGENASE MPAB_MPAB'_RUBBER OXYGENASE CATALYTIC DOMAIN-CONTAINING PROTEIN"/>
    <property type="match status" value="1"/>
</dbReference>
<proteinExistence type="predicted"/>